<evidence type="ECO:0000313" key="1">
    <source>
        <dbReference type="EMBL" id="CAB4138919.1"/>
    </source>
</evidence>
<proteinExistence type="predicted"/>
<protein>
    <submittedName>
        <fullName evidence="1">Uncharacterized protein</fullName>
    </submittedName>
</protein>
<name>A0A6J5M506_9CAUD</name>
<gene>
    <name evidence="1" type="ORF">UFOVP336_4</name>
</gene>
<reference evidence="1" key="1">
    <citation type="submission" date="2020-04" db="EMBL/GenBank/DDBJ databases">
        <authorList>
            <person name="Chiriac C."/>
            <person name="Salcher M."/>
            <person name="Ghai R."/>
            <person name="Kavagutti S V."/>
        </authorList>
    </citation>
    <scope>NUCLEOTIDE SEQUENCE</scope>
</reference>
<sequence length="194" mass="20215">MPLSSTQYATLRAAIQADPVLNAIPIGGDGDIAIAEAFNAVAAPDFLVWRTDVPVRDIMDTFNFAAFTPADSMPEGNVDQASIQRYVARLLAIQTKQMNLQLMLQGREIVDASLSNFRAGLRDALVGVPAGVNGASVAVAGASGVNALNVCTRKATRYEKLFAGSNTTTGSVTAAVMTLVGQLSAADVNTARAN</sequence>
<dbReference type="EMBL" id="LR796359">
    <property type="protein sequence ID" value="CAB4138919.1"/>
    <property type="molecule type" value="Genomic_DNA"/>
</dbReference>
<accession>A0A6J5M506</accession>
<organism evidence="1">
    <name type="scientific">uncultured Caudovirales phage</name>
    <dbReference type="NCBI Taxonomy" id="2100421"/>
    <lineage>
        <taxon>Viruses</taxon>
        <taxon>Duplodnaviria</taxon>
        <taxon>Heunggongvirae</taxon>
        <taxon>Uroviricota</taxon>
        <taxon>Caudoviricetes</taxon>
        <taxon>Peduoviridae</taxon>
        <taxon>Maltschvirus</taxon>
        <taxon>Maltschvirus maltsch</taxon>
    </lineage>
</organism>